<reference evidence="4 5" key="1">
    <citation type="submission" date="2018-07" db="EMBL/GenBank/DDBJ databases">
        <title>Oceanihabitans testaceum sp. nov., isolated from marine sediment.</title>
        <authorList>
            <person name="Li C.-M."/>
        </authorList>
    </citation>
    <scope>NUCLEOTIDE SEQUENCE [LARGE SCALE GENOMIC DNA]</scope>
    <source>
        <strain evidence="4 5">S9-10</strain>
    </source>
</reference>
<dbReference type="InterPro" id="IPR006660">
    <property type="entry name" value="Arsenate_reductase-like"/>
</dbReference>
<dbReference type="RefSeq" id="WP_072349473.1">
    <property type="nucleotide sequence ID" value="NZ_JAWWDI010000005.1"/>
</dbReference>
<accession>A0A368P8N3</accession>
<dbReference type="Pfam" id="PF03960">
    <property type="entry name" value="ArsC"/>
    <property type="match status" value="1"/>
</dbReference>
<evidence type="ECO:0000256" key="1">
    <source>
        <dbReference type="ARBA" id="ARBA00007198"/>
    </source>
</evidence>
<dbReference type="InterPro" id="IPR006659">
    <property type="entry name" value="Arsenate_reductase"/>
</dbReference>
<evidence type="ECO:0000313" key="5">
    <source>
        <dbReference type="Proteomes" id="UP000252249"/>
    </source>
</evidence>
<dbReference type="Gene3D" id="3.40.30.10">
    <property type="entry name" value="Glutaredoxin"/>
    <property type="match status" value="1"/>
</dbReference>
<dbReference type="CDD" id="cd03034">
    <property type="entry name" value="ArsC_ArsC"/>
    <property type="match status" value="1"/>
</dbReference>
<dbReference type="GO" id="GO:0008794">
    <property type="term" value="F:arsenate reductase (glutaredoxin) activity"/>
    <property type="evidence" value="ECO:0007669"/>
    <property type="project" value="UniProtKB-EC"/>
</dbReference>
<dbReference type="SUPFAM" id="SSF52833">
    <property type="entry name" value="Thioredoxin-like"/>
    <property type="match status" value="1"/>
</dbReference>
<evidence type="ECO:0000313" key="4">
    <source>
        <dbReference type="EMBL" id="RCU57591.1"/>
    </source>
</evidence>
<dbReference type="EC" id="1.20.4.1" evidence="4"/>
<comment type="caution">
    <text evidence="4">The sequence shown here is derived from an EMBL/GenBank/DDBJ whole genome shotgun (WGS) entry which is preliminary data.</text>
</comment>
<organism evidence="4 5">
    <name type="scientific">Oceanihabitans sediminis</name>
    <dbReference type="NCBI Taxonomy" id="1812012"/>
    <lineage>
        <taxon>Bacteria</taxon>
        <taxon>Pseudomonadati</taxon>
        <taxon>Bacteroidota</taxon>
        <taxon>Flavobacteriia</taxon>
        <taxon>Flavobacteriales</taxon>
        <taxon>Flavobacteriaceae</taxon>
        <taxon>Oceanihabitans</taxon>
    </lineage>
</organism>
<evidence type="ECO:0000256" key="3">
    <source>
        <dbReference type="PROSITE-ProRule" id="PRU01282"/>
    </source>
</evidence>
<dbReference type="EMBL" id="QPIG01000002">
    <property type="protein sequence ID" value="RCU57591.1"/>
    <property type="molecule type" value="Genomic_DNA"/>
</dbReference>
<evidence type="ECO:0000256" key="2">
    <source>
        <dbReference type="ARBA" id="ARBA00023002"/>
    </source>
</evidence>
<dbReference type="NCBIfam" id="TIGR00014">
    <property type="entry name" value="arsC"/>
    <property type="match status" value="1"/>
</dbReference>
<dbReference type="OrthoDB" id="9808142at2"/>
<name>A0A368P8N3_9FLAO</name>
<sequence length="114" mass="13245">MIHIYHNNRCSKSRSALEVLKNSGEEFEVINYLETNPDKEELEKLIKLLNIKPIELVRKNEAIWKENYKGKTLTDLEVIEAMAQHPKLIERPIVVKDNKAVIGRPTELVIDLLK</sequence>
<dbReference type="PANTHER" id="PTHR30041">
    <property type="entry name" value="ARSENATE REDUCTASE"/>
    <property type="match status" value="1"/>
</dbReference>
<keyword evidence="2 4" id="KW-0560">Oxidoreductase</keyword>
<dbReference type="InterPro" id="IPR036249">
    <property type="entry name" value="Thioredoxin-like_sf"/>
</dbReference>
<gene>
    <name evidence="4" type="primary">arsC</name>
    <name evidence="4" type="ORF">DU428_07290</name>
</gene>
<protein>
    <submittedName>
        <fullName evidence="4">Arsenate reductase (Glutaredoxin)</fullName>
        <ecNumber evidence="4">1.20.4.1</ecNumber>
    </submittedName>
</protein>
<keyword evidence="5" id="KW-1185">Reference proteome</keyword>
<proteinExistence type="inferred from homology"/>
<comment type="similarity">
    <text evidence="1 3">Belongs to the ArsC family.</text>
</comment>
<dbReference type="PROSITE" id="PS51353">
    <property type="entry name" value="ARSC"/>
    <property type="match status" value="1"/>
</dbReference>
<dbReference type="AlphaFoldDB" id="A0A368P8N3"/>
<dbReference type="Proteomes" id="UP000252249">
    <property type="component" value="Unassembled WGS sequence"/>
</dbReference>
<dbReference type="PANTHER" id="PTHR30041:SF4">
    <property type="entry name" value="ARSENATE REDUCTASE"/>
    <property type="match status" value="1"/>
</dbReference>